<keyword evidence="2" id="KW-1185">Reference proteome</keyword>
<dbReference type="RefSeq" id="WP_149282761.1">
    <property type="nucleotide sequence ID" value="NZ_CP038437.2"/>
</dbReference>
<evidence type="ECO:0000313" key="1">
    <source>
        <dbReference type="EMBL" id="QEM80310.1"/>
    </source>
</evidence>
<name>A0A5C1NBI8_9GAMM</name>
<accession>A0A5C1NBI8</accession>
<sequence>MHFRIRRHVVQLVRMTYDPSIKRGKAQIVGSVKLADPVLDDELLEKLTFEEVAEFELWVATHHRTNLLKQELAALTLAEQMEQARLWFEQQEEQGAAQQIANEALRSWQALRRVLKQRELLD</sequence>
<gene>
    <name evidence="1" type="ORF">E4T21_01100</name>
</gene>
<dbReference type="EMBL" id="CP038437">
    <property type="protein sequence ID" value="QEM80310.1"/>
    <property type="molecule type" value="Genomic_DNA"/>
</dbReference>
<dbReference type="OrthoDB" id="6168226at2"/>
<protein>
    <submittedName>
        <fullName evidence="1">Uncharacterized protein</fullName>
    </submittedName>
</protein>
<proteinExistence type="predicted"/>
<dbReference type="Proteomes" id="UP000324285">
    <property type="component" value="Chromosome"/>
</dbReference>
<reference evidence="1" key="1">
    <citation type="submission" date="2021-02" db="EMBL/GenBank/DDBJ databases">
        <title>Strain Y2R2, a novel species of the genus Halomonas.</title>
        <authorList>
            <person name="Huang H."/>
        </authorList>
    </citation>
    <scope>NUCLEOTIDE SEQUENCE</scope>
    <source>
        <strain evidence="1">Y2R2</strain>
    </source>
</reference>
<evidence type="ECO:0000313" key="2">
    <source>
        <dbReference type="Proteomes" id="UP000324285"/>
    </source>
</evidence>
<dbReference type="KEGG" id="hbh:E4T21_01100"/>
<organism evidence="1 2">
    <name type="scientific">Halomonas binhaiensis</name>
    <dbReference type="NCBI Taxonomy" id="2562282"/>
    <lineage>
        <taxon>Bacteria</taxon>
        <taxon>Pseudomonadati</taxon>
        <taxon>Pseudomonadota</taxon>
        <taxon>Gammaproteobacteria</taxon>
        <taxon>Oceanospirillales</taxon>
        <taxon>Halomonadaceae</taxon>
        <taxon>Halomonas</taxon>
    </lineage>
</organism>
<dbReference type="AlphaFoldDB" id="A0A5C1NBI8"/>